<dbReference type="Pfam" id="PF00440">
    <property type="entry name" value="TetR_N"/>
    <property type="match status" value="1"/>
</dbReference>
<feature type="DNA-binding region" description="H-T-H motif" evidence="4">
    <location>
        <begin position="34"/>
        <end position="53"/>
    </location>
</feature>
<dbReference type="InterPro" id="IPR009057">
    <property type="entry name" value="Homeodomain-like_sf"/>
</dbReference>
<evidence type="ECO:0000256" key="2">
    <source>
        <dbReference type="ARBA" id="ARBA00023125"/>
    </source>
</evidence>
<dbReference type="Gene3D" id="1.10.357.10">
    <property type="entry name" value="Tetracycline Repressor, domain 2"/>
    <property type="match status" value="1"/>
</dbReference>
<evidence type="ECO:0000313" key="7">
    <source>
        <dbReference type="EMBL" id="MBB5083718.1"/>
    </source>
</evidence>
<feature type="domain" description="HTH tetR-type" evidence="6">
    <location>
        <begin position="11"/>
        <end position="71"/>
    </location>
</feature>
<gene>
    <name evidence="7" type="ORF">HNR40_009223</name>
</gene>
<dbReference type="Proteomes" id="UP000568380">
    <property type="component" value="Unassembled WGS sequence"/>
</dbReference>
<dbReference type="PANTHER" id="PTHR30055">
    <property type="entry name" value="HTH-TYPE TRANSCRIPTIONAL REGULATOR RUTR"/>
    <property type="match status" value="1"/>
</dbReference>
<reference evidence="7 8" key="1">
    <citation type="submission" date="2020-08" db="EMBL/GenBank/DDBJ databases">
        <title>Genomic Encyclopedia of Type Strains, Phase IV (KMG-IV): sequencing the most valuable type-strain genomes for metagenomic binning, comparative biology and taxonomic classification.</title>
        <authorList>
            <person name="Goeker M."/>
        </authorList>
    </citation>
    <scope>NUCLEOTIDE SEQUENCE [LARGE SCALE GENOMIC DNA]</scope>
    <source>
        <strain evidence="7 8">DSM 45385</strain>
    </source>
</reference>
<protein>
    <submittedName>
        <fullName evidence="7">AcrR family transcriptional regulator</fullName>
    </submittedName>
</protein>
<dbReference type="PRINTS" id="PR00455">
    <property type="entry name" value="HTHTETR"/>
</dbReference>
<dbReference type="AlphaFoldDB" id="A0A7W8AFA1"/>
<comment type="caution">
    <text evidence="7">The sequence shown here is derived from an EMBL/GenBank/DDBJ whole genome shotgun (WGS) entry which is preliminary data.</text>
</comment>
<evidence type="ECO:0000256" key="4">
    <source>
        <dbReference type="PROSITE-ProRule" id="PRU00335"/>
    </source>
</evidence>
<feature type="region of interest" description="Disordered" evidence="5">
    <location>
        <begin position="205"/>
        <end position="233"/>
    </location>
</feature>
<sequence length="233" mass="25365">MTTPAPDSEDLTARARIRDAALRHFGEHGFERTTLKEIADTAGVSAGLVRHHFGSKQALREECDAYLAKILRRLNDQARAGDVSAADVNYVALSRAALGPYQPYLARALTEGWAAPVFDSMVEMGEQWLAEAERDRLDPPLADRRVRAAIGVAMALAVPILHRQLSRTIGVDLISPEGDDLLARALLDIRSHPMLTPEQAAAAVDALDRHRGSAPSPERVAALRTHAEEKDDA</sequence>
<organism evidence="7 8">
    <name type="scientific">Nonomuraea endophytica</name>
    <dbReference type="NCBI Taxonomy" id="714136"/>
    <lineage>
        <taxon>Bacteria</taxon>
        <taxon>Bacillati</taxon>
        <taxon>Actinomycetota</taxon>
        <taxon>Actinomycetes</taxon>
        <taxon>Streptosporangiales</taxon>
        <taxon>Streptosporangiaceae</taxon>
        <taxon>Nonomuraea</taxon>
    </lineage>
</organism>
<keyword evidence="8" id="KW-1185">Reference proteome</keyword>
<dbReference type="PROSITE" id="PS01081">
    <property type="entry name" value="HTH_TETR_1"/>
    <property type="match status" value="1"/>
</dbReference>
<dbReference type="InterPro" id="IPR023772">
    <property type="entry name" value="DNA-bd_HTH_TetR-type_CS"/>
</dbReference>
<dbReference type="InterPro" id="IPR050109">
    <property type="entry name" value="HTH-type_TetR-like_transc_reg"/>
</dbReference>
<dbReference type="EMBL" id="JACHIN010000018">
    <property type="protein sequence ID" value="MBB5083718.1"/>
    <property type="molecule type" value="Genomic_DNA"/>
</dbReference>
<keyword evidence="1" id="KW-0805">Transcription regulation</keyword>
<keyword evidence="2 4" id="KW-0238">DNA-binding</keyword>
<evidence type="ECO:0000259" key="6">
    <source>
        <dbReference type="PROSITE" id="PS50977"/>
    </source>
</evidence>
<evidence type="ECO:0000256" key="1">
    <source>
        <dbReference type="ARBA" id="ARBA00023015"/>
    </source>
</evidence>
<evidence type="ECO:0000256" key="3">
    <source>
        <dbReference type="ARBA" id="ARBA00023163"/>
    </source>
</evidence>
<dbReference type="GO" id="GO:0000976">
    <property type="term" value="F:transcription cis-regulatory region binding"/>
    <property type="evidence" value="ECO:0007669"/>
    <property type="project" value="TreeGrafter"/>
</dbReference>
<dbReference type="PANTHER" id="PTHR30055:SF234">
    <property type="entry name" value="HTH-TYPE TRANSCRIPTIONAL REGULATOR BETI"/>
    <property type="match status" value="1"/>
</dbReference>
<dbReference type="InterPro" id="IPR001647">
    <property type="entry name" value="HTH_TetR"/>
</dbReference>
<dbReference type="SUPFAM" id="SSF46689">
    <property type="entry name" value="Homeodomain-like"/>
    <property type="match status" value="1"/>
</dbReference>
<dbReference type="GO" id="GO:0003700">
    <property type="term" value="F:DNA-binding transcription factor activity"/>
    <property type="evidence" value="ECO:0007669"/>
    <property type="project" value="TreeGrafter"/>
</dbReference>
<accession>A0A7W8AFA1</accession>
<evidence type="ECO:0000313" key="8">
    <source>
        <dbReference type="Proteomes" id="UP000568380"/>
    </source>
</evidence>
<name>A0A7W8AFA1_9ACTN</name>
<proteinExistence type="predicted"/>
<dbReference type="PROSITE" id="PS50977">
    <property type="entry name" value="HTH_TETR_2"/>
    <property type="match status" value="1"/>
</dbReference>
<dbReference type="RefSeq" id="WP_184973071.1">
    <property type="nucleotide sequence ID" value="NZ_JACHIN010000018.1"/>
</dbReference>
<keyword evidence="3" id="KW-0804">Transcription</keyword>
<evidence type="ECO:0000256" key="5">
    <source>
        <dbReference type="SAM" id="MobiDB-lite"/>
    </source>
</evidence>